<dbReference type="EMBL" id="CAJMXA010003482">
    <property type="protein sequence ID" value="CAE6497622.1"/>
    <property type="molecule type" value="Genomic_DNA"/>
</dbReference>
<evidence type="ECO:0000313" key="1">
    <source>
        <dbReference type="EMBL" id="CAE6497622.1"/>
    </source>
</evidence>
<accession>A0A8H3CWQ5</accession>
<comment type="caution">
    <text evidence="1">The sequence shown here is derived from an EMBL/GenBank/DDBJ whole genome shotgun (WGS) entry which is preliminary data.</text>
</comment>
<protein>
    <submittedName>
        <fullName evidence="1">Uncharacterized protein</fullName>
    </submittedName>
</protein>
<evidence type="ECO:0000313" key="2">
    <source>
        <dbReference type="EMBL" id="CAE6497631.1"/>
    </source>
</evidence>
<dbReference type="Proteomes" id="UP000663853">
    <property type="component" value="Unassembled WGS sequence"/>
</dbReference>
<organism evidence="1 3">
    <name type="scientific">Rhizoctonia solani</name>
    <dbReference type="NCBI Taxonomy" id="456999"/>
    <lineage>
        <taxon>Eukaryota</taxon>
        <taxon>Fungi</taxon>
        <taxon>Dikarya</taxon>
        <taxon>Basidiomycota</taxon>
        <taxon>Agaricomycotina</taxon>
        <taxon>Agaricomycetes</taxon>
        <taxon>Cantharellales</taxon>
        <taxon>Ceratobasidiaceae</taxon>
        <taxon>Rhizoctonia</taxon>
    </lineage>
</organism>
<proteinExistence type="predicted"/>
<evidence type="ECO:0000313" key="3">
    <source>
        <dbReference type="Proteomes" id="UP000663853"/>
    </source>
</evidence>
<dbReference type="EMBL" id="CAJMXA010003482">
    <property type="protein sequence ID" value="CAE6497631.1"/>
    <property type="molecule type" value="Genomic_DNA"/>
</dbReference>
<name>A0A8H3CWQ5_9AGAM</name>
<dbReference type="AlphaFoldDB" id="A0A8H3CWQ5"/>
<gene>
    <name evidence="2" type="ORF">RDB_LOCUS108520</name>
    <name evidence="1" type="ORF">RDB_LOCUS108525</name>
</gene>
<reference evidence="1" key="1">
    <citation type="submission" date="2021-01" db="EMBL/GenBank/DDBJ databases">
        <authorList>
            <person name="Kaushik A."/>
        </authorList>
    </citation>
    <scope>NUCLEOTIDE SEQUENCE</scope>
    <source>
        <strain evidence="1">AG6-10EEA</strain>
    </source>
</reference>
<sequence length="140" mass="15276">MADPNAPLSYTASANGAIVIDSENRLISITLDDSKGTYTFTTDNSPTGKKRLHNAVLFYHNIREAADGAAYHYDLWTGKDFAFVNLYVEDTPVPSTILVSAYSEDKNPIPDKVTESGDGVWDFKASASERALARAKPLSE</sequence>